<feature type="signal peptide" evidence="1">
    <location>
        <begin position="1"/>
        <end position="21"/>
    </location>
</feature>
<evidence type="ECO:0000313" key="4">
    <source>
        <dbReference type="Proteomes" id="UP000198145"/>
    </source>
</evidence>
<feature type="chain" id="PRO_5013009702" evidence="1">
    <location>
        <begin position="22"/>
        <end position="298"/>
    </location>
</feature>
<reference evidence="3 4" key="1">
    <citation type="submission" date="2017-06" db="EMBL/GenBank/DDBJ databases">
        <title>Draft genome of Pseudomonas nitroreducens DF05.</title>
        <authorList>
            <person name="Iyer R."/>
        </authorList>
    </citation>
    <scope>NUCLEOTIDE SEQUENCE [LARGE SCALE GENOMIC DNA]</scope>
    <source>
        <strain evidence="3 4">DF05</strain>
    </source>
</reference>
<feature type="domain" description="Haem-binding uptake Tiki superfamily ChaN" evidence="2">
    <location>
        <begin position="56"/>
        <end position="250"/>
    </location>
</feature>
<dbReference type="eggNOG" id="COG3016">
    <property type="taxonomic scope" value="Bacteria"/>
</dbReference>
<dbReference type="InterPro" id="IPR007314">
    <property type="entry name" value="Cofac_haem-bd_dom"/>
</dbReference>
<evidence type="ECO:0000256" key="1">
    <source>
        <dbReference type="SAM" id="SignalP"/>
    </source>
</evidence>
<evidence type="ECO:0000313" key="3">
    <source>
        <dbReference type="EMBL" id="OWP53046.1"/>
    </source>
</evidence>
<dbReference type="SUPFAM" id="SSF159501">
    <property type="entry name" value="EreA/ChaN-like"/>
    <property type="match status" value="1"/>
</dbReference>
<evidence type="ECO:0000259" key="2">
    <source>
        <dbReference type="Pfam" id="PF04187"/>
    </source>
</evidence>
<keyword evidence="1" id="KW-0732">Signal</keyword>
<dbReference type="RefSeq" id="WP_088416404.1">
    <property type="nucleotide sequence ID" value="NZ_NJBA01000001.1"/>
</dbReference>
<dbReference type="PIRSF" id="PIRSF020419">
    <property type="entry name" value="Fe_uptake_reg_CjrA_prd"/>
    <property type="match status" value="1"/>
</dbReference>
<accession>A0A246FFG6</accession>
<sequence>MNKVLLVPLLAFLAACQSQVAAPPLPVWQSPDGRDSAELGVIRDLRSGEQLSPAQLLDQLAAAQRVIVGEQHDNPDHHALELWLARALAERRPSGSVLLEMLNPDQQGAVTAAQSAAAKGATPIDLIGALHWQPGWDWSQYGPLVTWLVKQPPPLLAANLDRSEIVDIYRSKPQLQGPASTAAPVRDALLQDIRDSHCGLLPDSQLPAMLAVQQQRDRRLAERLKAAPEPALLIAGGFHARRDLGVPLHLQDLDAAQGLKVVMLAEVGRAVEPAQADFVWYTPGQPPKDYCAQMRDSN</sequence>
<dbReference type="InterPro" id="IPR016773">
    <property type="entry name" value="Fe3_uptake_reg_CjrA_prd"/>
</dbReference>
<comment type="caution">
    <text evidence="3">The sequence shown here is derived from an EMBL/GenBank/DDBJ whole genome shotgun (WGS) entry which is preliminary data.</text>
</comment>
<organism evidence="3 4">
    <name type="scientific">Pseudomonas nitroreducens</name>
    <dbReference type="NCBI Taxonomy" id="46680"/>
    <lineage>
        <taxon>Bacteria</taxon>
        <taxon>Pseudomonadati</taxon>
        <taxon>Pseudomonadota</taxon>
        <taxon>Gammaproteobacteria</taxon>
        <taxon>Pseudomonadales</taxon>
        <taxon>Pseudomonadaceae</taxon>
        <taxon>Pseudomonas</taxon>
    </lineage>
</organism>
<dbReference type="Gene3D" id="1.10.8.760">
    <property type="entry name" value="Haem-binding uptake, Tiki superfamily, ChaN, domain 2"/>
    <property type="match status" value="1"/>
</dbReference>
<dbReference type="EMBL" id="NJBA01000001">
    <property type="protein sequence ID" value="OWP53046.1"/>
    <property type="molecule type" value="Genomic_DNA"/>
</dbReference>
<dbReference type="Pfam" id="PF04187">
    <property type="entry name" value="Cofac_haem_bdg"/>
    <property type="match status" value="1"/>
</dbReference>
<dbReference type="PROSITE" id="PS51257">
    <property type="entry name" value="PROKAR_LIPOPROTEIN"/>
    <property type="match status" value="1"/>
</dbReference>
<dbReference type="STRING" id="46680.GCA_000807755_05100"/>
<dbReference type="Proteomes" id="UP000198145">
    <property type="component" value="Unassembled WGS sequence"/>
</dbReference>
<name>A0A246FFG6_PSENT</name>
<gene>
    <name evidence="3" type="ORF">CEG18_04190</name>
</gene>
<dbReference type="CDD" id="cd14727">
    <property type="entry name" value="ChanN-like"/>
    <property type="match status" value="1"/>
</dbReference>
<protein>
    <submittedName>
        <fullName evidence="3">Iron(III) ABC transporter</fullName>
    </submittedName>
</protein>
<dbReference type="Gene3D" id="3.40.50.11550">
    <property type="match status" value="1"/>
</dbReference>
<proteinExistence type="predicted"/>
<dbReference type="AlphaFoldDB" id="A0A246FFG6"/>